<dbReference type="InterPro" id="IPR029001">
    <property type="entry name" value="ITPase-like_fam"/>
</dbReference>
<dbReference type="GO" id="GO:0004017">
    <property type="term" value="F:AMP kinase activity"/>
    <property type="evidence" value="ECO:0007669"/>
    <property type="project" value="UniProtKB-EC"/>
</dbReference>
<keyword evidence="2 8" id="KW-0963">Cytoplasm</keyword>
<keyword evidence="10" id="KW-0808">Transferase</keyword>
<dbReference type="PANTHER" id="PTHR11067">
    <property type="entry name" value="INOSINE TRIPHOSPHATE PYROPHOSPHATASE/HAM1 PROTEIN"/>
    <property type="match status" value="1"/>
</dbReference>
<dbReference type="InterPro" id="IPR027502">
    <property type="entry name" value="ITPase"/>
</dbReference>
<keyword evidence="8" id="KW-0464">Manganese</keyword>
<sequence>MSAAKTLLFVTSNANKLAEVKAILATTGITVESKSIELIEIQGTIEEISKDKARRAADNVGGPVLVEDTALCFNALKGLPGPYVKHFLKELKNDGLVKMLAAYDDKRAQAVCTFAYCEGPGQEPILFEGRTDGKIVRQRGEPTFGWDPIFEIGGSTYAEMDSYQKNKISHRFKALQKLKAWLEEKHGGGVAPPPAAPQRIDRRNLGGHEVAQGGNFFDSFGEEVKPRAINIAGDGMGIRKETGRGWQFDNPN</sequence>
<proteinExistence type="inferred from homology"/>
<dbReference type="EMBL" id="JBBBZM010000025">
    <property type="protein sequence ID" value="KAL0638175.1"/>
    <property type="molecule type" value="Genomic_DNA"/>
</dbReference>
<keyword evidence="6 8" id="KW-0460">Magnesium</keyword>
<dbReference type="PANTHER" id="PTHR11067:SF9">
    <property type="entry name" value="INOSINE TRIPHOSPHATE PYROPHOSPHATASE"/>
    <property type="match status" value="1"/>
</dbReference>
<evidence type="ECO:0000256" key="1">
    <source>
        <dbReference type="ARBA" id="ARBA00008023"/>
    </source>
</evidence>
<dbReference type="InterPro" id="IPR002637">
    <property type="entry name" value="RdgB/HAM1"/>
</dbReference>
<reference evidence="10 11" key="1">
    <citation type="submission" date="2024-02" db="EMBL/GenBank/DDBJ databases">
        <title>Discinaceae phylogenomics.</title>
        <authorList>
            <person name="Dirks A.C."/>
            <person name="James T.Y."/>
        </authorList>
    </citation>
    <scope>NUCLEOTIDE SEQUENCE [LARGE SCALE GENOMIC DNA]</scope>
    <source>
        <strain evidence="10 11">ACD0624</strain>
    </source>
</reference>
<evidence type="ECO:0000256" key="9">
    <source>
        <dbReference type="RuleBase" id="RU003781"/>
    </source>
</evidence>
<keyword evidence="5 8" id="KW-0378">Hydrolase</keyword>
<keyword evidence="4 8" id="KW-0547">Nucleotide-binding</keyword>
<gene>
    <name evidence="10" type="primary">HAM1</name>
    <name evidence="10" type="ORF">Q9L58_002788</name>
</gene>
<dbReference type="Gene3D" id="3.90.950.10">
    <property type="match status" value="1"/>
</dbReference>
<comment type="catalytic activity">
    <reaction evidence="8">
        <text>dITP + H2O = dIMP + diphosphate + H(+)</text>
        <dbReference type="Rhea" id="RHEA:28342"/>
        <dbReference type="ChEBI" id="CHEBI:15377"/>
        <dbReference type="ChEBI" id="CHEBI:15378"/>
        <dbReference type="ChEBI" id="CHEBI:33019"/>
        <dbReference type="ChEBI" id="CHEBI:61194"/>
        <dbReference type="ChEBI" id="CHEBI:61382"/>
        <dbReference type="EC" id="3.6.1.66"/>
    </reaction>
</comment>
<name>A0ABR3GQJ2_9PEZI</name>
<comment type="subcellular location">
    <subcellularLocation>
        <location evidence="8">Cytoplasm</location>
    </subcellularLocation>
    <subcellularLocation>
        <location evidence="8">Nucleus</location>
    </subcellularLocation>
</comment>
<evidence type="ECO:0000256" key="3">
    <source>
        <dbReference type="ARBA" id="ARBA00022723"/>
    </source>
</evidence>
<dbReference type="Pfam" id="PF01725">
    <property type="entry name" value="Ham1p_like"/>
    <property type="match status" value="1"/>
</dbReference>
<comment type="caution">
    <text evidence="10">The sequence shown here is derived from an EMBL/GenBank/DDBJ whole genome shotgun (WGS) entry which is preliminary data.</text>
</comment>
<protein>
    <recommendedName>
        <fullName evidence="8">Inosine triphosphate pyrophosphatase</fullName>
        <shortName evidence="8">ITPase</shortName>
        <shortName evidence="8">Inosine triphosphatase</shortName>
        <ecNumber evidence="8">3.6.1.66</ecNumber>
    </recommendedName>
    <alternativeName>
        <fullName evidence="8">Non-canonical purine NTP pyrophosphatase</fullName>
    </alternativeName>
    <alternativeName>
        <fullName evidence="8">Non-standard purine NTP pyrophosphatase</fullName>
    </alternativeName>
    <alternativeName>
        <fullName evidence="8">Nucleoside-triphosphate diphosphatase</fullName>
    </alternativeName>
    <alternativeName>
        <fullName evidence="8">Nucleoside-triphosphate pyrophosphatase</fullName>
        <shortName evidence="8">NTPase</shortName>
    </alternativeName>
    <alternativeName>
        <fullName evidence="8">XTP/dITP diphosphatase</fullName>
    </alternativeName>
</protein>
<evidence type="ECO:0000313" key="10">
    <source>
        <dbReference type="EMBL" id="KAL0638175.1"/>
    </source>
</evidence>
<keyword evidence="3 8" id="KW-0479">Metal-binding</keyword>
<feature type="binding site" evidence="8">
    <location>
        <position position="68"/>
    </location>
    <ligand>
        <name>Mg(2+)</name>
        <dbReference type="ChEBI" id="CHEBI:18420"/>
    </ligand>
</feature>
<evidence type="ECO:0000313" key="11">
    <source>
        <dbReference type="Proteomes" id="UP001447188"/>
    </source>
</evidence>
<evidence type="ECO:0000256" key="4">
    <source>
        <dbReference type="ARBA" id="ARBA00022741"/>
    </source>
</evidence>
<comment type="catalytic activity">
    <reaction evidence="8">
        <text>ITP + H2O = IMP + diphosphate + H(+)</text>
        <dbReference type="Rhea" id="RHEA:29399"/>
        <dbReference type="ChEBI" id="CHEBI:15377"/>
        <dbReference type="ChEBI" id="CHEBI:15378"/>
        <dbReference type="ChEBI" id="CHEBI:33019"/>
        <dbReference type="ChEBI" id="CHEBI:58053"/>
        <dbReference type="ChEBI" id="CHEBI:61402"/>
        <dbReference type="EC" id="3.6.1.66"/>
    </reaction>
</comment>
<dbReference type="Proteomes" id="UP001447188">
    <property type="component" value="Unassembled WGS sequence"/>
</dbReference>
<feature type="binding site" evidence="8">
    <location>
        <begin position="170"/>
        <end position="171"/>
    </location>
    <ligand>
        <name>ITP</name>
        <dbReference type="ChEBI" id="CHEBI:61402"/>
    </ligand>
</feature>
<comment type="catalytic activity">
    <reaction evidence="8">
        <text>XTP + H2O = XMP + diphosphate + H(+)</text>
        <dbReference type="Rhea" id="RHEA:28610"/>
        <dbReference type="ChEBI" id="CHEBI:15377"/>
        <dbReference type="ChEBI" id="CHEBI:15378"/>
        <dbReference type="ChEBI" id="CHEBI:33019"/>
        <dbReference type="ChEBI" id="CHEBI:57464"/>
        <dbReference type="ChEBI" id="CHEBI:61314"/>
        <dbReference type="EC" id="3.6.1.66"/>
    </reaction>
</comment>
<evidence type="ECO:0000256" key="7">
    <source>
        <dbReference type="ARBA" id="ARBA00023080"/>
    </source>
</evidence>
<evidence type="ECO:0000256" key="2">
    <source>
        <dbReference type="ARBA" id="ARBA00022490"/>
    </source>
</evidence>
<evidence type="ECO:0000256" key="5">
    <source>
        <dbReference type="ARBA" id="ARBA00022801"/>
    </source>
</evidence>
<organism evidence="10 11">
    <name type="scientific">Discina gigas</name>
    <dbReference type="NCBI Taxonomy" id="1032678"/>
    <lineage>
        <taxon>Eukaryota</taxon>
        <taxon>Fungi</taxon>
        <taxon>Dikarya</taxon>
        <taxon>Ascomycota</taxon>
        <taxon>Pezizomycotina</taxon>
        <taxon>Pezizomycetes</taxon>
        <taxon>Pezizales</taxon>
        <taxon>Discinaceae</taxon>
        <taxon>Discina</taxon>
    </lineage>
</organism>
<comment type="subunit">
    <text evidence="8">Homodimer.</text>
</comment>
<dbReference type="NCBIfam" id="TIGR00042">
    <property type="entry name" value="RdgB/HAM1 family non-canonical purine NTP pyrophosphatase"/>
    <property type="match status" value="1"/>
</dbReference>
<feature type="binding site" evidence="8">
    <location>
        <begin position="144"/>
        <end position="147"/>
    </location>
    <ligand>
        <name>ITP</name>
        <dbReference type="ChEBI" id="CHEBI:61402"/>
    </ligand>
</feature>
<keyword evidence="8" id="KW-0539">Nucleus</keyword>
<keyword evidence="11" id="KW-1185">Reference proteome</keyword>
<feature type="binding site" evidence="8">
    <location>
        <begin position="68"/>
        <end position="69"/>
    </location>
    <ligand>
        <name>ITP</name>
        <dbReference type="ChEBI" id="CHEBI:61402"/>
    </ligand>
</feature>
<accession>A0ABR3GQJ2</accession>
<feature type="binding site" evidence="8">
    <location>
        <position position="40"/>
    </location>
    <ligand>
        <name>Mg(2+)</name>
        <dbReference type="ChEBI" id="CHEBI:18420"/>
    </ligand>
</feature>
<dbReference type="SUPFAM" id="SSF52972">
    <property type="entry name" value="ITPase-like"/>
    <property type="match status" value="1"/>
</dbReference>
<comment type="cofactor">
    <cofactor evidence="8">
        <name>Mg(2+)</name>
        <dbReference type="ChEBI" id="CHEBI:18420"/>
    </cofactor>
    <cofactor evidence="8">
        <name>Mn(2+)</name>
        <dbReference type="ChEBI" id="CHEBI:29035"/>
    </cofactor>
    <text evidence="8">Binds 1 divalent metal cation per subunit; can use either Mg(2+) or Mn(2+).</text>
</comment>
<comment type="function">
    <text evidence="8">Pyrophosphatase that hydrolyzes non-canonical purine nucleotides such as inosine triphosphate (ITP), deoxyinosine triphosphate (dITP) or xanthosine 5'-triphosphate (XTP) to their respective monophosphate derivatives. The enzyme does not distinguish between the deoxy- and ribose forms. Probably excludes non-canonical purines from RNA and DNA precursor pools, thus preventing their incorporation into RNA and DNA and avoiding chromosomal lesions.</text>
</comment>
<feature type="binding site" evidence="8">
    <location>
        <begin position="11"/>
        <end position="16"/>
    </location>
    <ligand>
        <name>ITP</name>
        <dbReference type="ChEBI" id="CHEBI:61402"/>
    </ligand>
</feature>
<keyword evidence="7 8" id="KW-0546">Nucleotide metabolism</keyword>
<feature type="binding site" evidence="8">
    <location>
        <position position="165"/>
    </location>
    <ligand>
        <name>ITP</name>
        <dbReference type="ChEBI" id="CHEBI:61402"/>
    </ligand>
</feature>
<comment type="similarity">
    <text evidence="1 8 9">Belongs to the HAM1 NTPase family.</text>
</comment>
<feature type="binding site" evidence="8">
    <location>
        <position position="52"/>
    </location>
    <ligand>
        <name>ITP</name>
        <dbReference type="ChEBI" id="CHEBI:61402"/>
    </ligand>
</feature>
<dbReference type="EC" id="3.6.1.66" evidence="8"/>
<evidence type="ECO:0000256" key="8">
    <source>
        <dbReference type="HAMAP-Rule" id="MF_03148"/>
    </source>
</evidence>
<dbReference type="CDD" id="cd00515">
    <property type="entry name" value="HAM1"/>
    <property type="match status" value="1"/>
</dbReference>
<evidence type="ECO:0000256" key="6">
    <source>
        <dbReference type="ARBA" id="ARBA00022842"/>
    </source>
</evidence>
<dbReference type="HAMAP" id="MF_03148">
    <property type="entry name" value="HAM1_NTPase"/>
    <property type="match status" value="1"/>
</dbReference>